<feature type="compositionally biased region" description="Low complexity" evidence="1">
    <location>
        <begin position="1"/>
        <end position="14"/>
    </location>
</feature>
<name>A0ABN2FKC1_9ACTN</name>
<dbReference type="NCBIfam" id="NF047509">
    <property type="entry name" value="Rv3131_FMN_oxido"/>
    <property type="match status" value="1"/>
</dbReference>
<evidence type="ECO:0000256" key="1">
    <source>
        <dbReference type="SAM" id="MobiDB-lite"/>
    </source>
</evidence>
<protein>
    <submittedName>
        <fullName evidence="3">Nitroreductase family protein</fullName>
    </submittedName>
</protein>
<comment type="caution">
    <text evidence="3">The sequence shown here is derived from an EMBL/GenBank/DDBJ whole genome shotgun (WGS) entry which is preliminary data.</text>
</comment>
<keyword evidence="2" id="KW-0472">Membrane</keyword>
<dbReference type="Gene3D" id="3.40.109.10">
    <property type="entry name" value="NADH Oxidase"/>
    <property type="match status" value="1"/>
</dbReference>
<dbReference type="RefSeq" id="WP_344113952.1">
    <property type="nucleotide sequence ID" value="NZ_BAAANE010000007.1"/>
</dbReference>
<feature type="region of interest" description="Disordered" evidence="1">
    <location>
        <begin position="1"/>
        <end position="23"/>
    </location>
</feature>
<keyword evidence="4" id="KW-1185">Reference proteome</keyword>
<feature type="transmembrane region" description="Helical" evidence="2">
    <location>
        <begin position="28"/>
        <end position="49"/>
    </location>
</feature>
<evidence type="ECO:0000256" key="2">
    <source>
        <dbReference type="SAM" id="Phobius"/>
    </source>
</evidence>
<keyword evidence="2" id="KW-0812">Transmembrane</keyword>
<proteinExistence type="predicted"/>
<gene>
    <name evidence="3" type="ORF">GCM10009744_45660</name>
</gene>
<accession>A0ABN2FKC1</accession>
<dbReference type="SUPFAM" id="SSF55469">
    <property type="entry name" value="FMN-dependent nitroreductase-like"/>
    <property type="match status" value="2"/>
</dbReference>
<reference evidence="3 4" key="1">
    <citation type="journal article" date="2019" name="Int. J. Syst. Evol. Microbiol.">
        <title>The Global Catalogue of Microorganisms (GCM) 10K type strain sequencing project: providing services to taxonomists for standard genome sequencing and annotation.</title>
        <authorList>
            <consortium name="The Broad Institute Genomics Platform"/>
            <consortium name="The Broad Institute Genome Sequencing Center for Infectious Disease"/>
            <person name="Wu L."/>
            <person name="Ma J."/>
        </authorList>
    </citation>
    <scope>NUCLEOTIDE SEQUENCE [LARGE SCALE GENOMIC DNA]</scope>
    <source>
        <strain evidence="3 4">JCM 14306</strain>
    </source>
</reference>
<evidence type="ECO:0000313" key="3">
    <source>
        <dbReference type="EMBL" id="GAA1649092.1"/>
    </source>
</evidence>
<dbReference type="Proteomes" id="UP001501319">
    <property type="component" value="Unassembled WGS sequence"/>
</dbReference>
<keyword evidence="2" id="KW-1133">Transmembrane helix</keyword>
<evidence type="ECO:0000313" key="4">
    <source>
        <dbReference type="Proteomes" id="UP001501319"/>
    </source>
</evidence>
<sequence length="407" mass="43675">MTTTPMETGTATEPDPADQEPTRTRRQVLRLLGIGGATIVVAGTGALSYRVYDTAALSPGRGDAYDPWTQWRDTPGLLGAVAAAVLAASPHNTQPWIFGIRPDAVDVYLDASRGTGTVDPLAREQHMGIGCAIENLVLACRARGFRPQVTLLPDGPSGRPMAEVAVTAGPPSGSAQYDAVGDRHTNRGPYQSQTIPAEKLAALAEVDGRSGLAVHWIADAEPRAALGRLLVDAATALVEDEQQSRDNFAWFRGTNDEIQRYRDGLTLGGQGFSPLVLAMSKLLPASSREAGDRFWLKQTKTVHTATAAAYGVITTATPDDRRTQLEAGRLLQHIHLTATSQGIALHHMNQITERIDRERSTGVAPIFAPRFAELLPDGGQPLLTFRVGYAVRTVAPSPRRTAEQVTR</sequence>
<organism evidence="3 4">
    <name type="scientific">Kribbella alba</name>
    <dbReference type="NCBI Taxonomy" id="190197"/>
    <lineage>
        <taxon>Bacteria</taxon>
        <taxon>Bacillati</taxon>
        <taxon>Actinomycetota</taxon>
        <taxon>Actinomycetes</taxon>
        <taxon>Propionibacteriales</taxon>
        <taxon>Kribbellaceae</taxon>
        <taxon>Kribbella</taxon>
    </lineage>
</organism>
<dbReference type="InterPro" id="IPR000415">
    <property type="entry name" value="Nitroreductase-like"/>
</dbReference>
<dbReference type="EMBL" id="BAAANE010000007">
    <property type="protein sequence ID" value="GAA1649092.1"/>
    <property type="molecule type" value="Genomic_DNA"/>
</dbReference>